<reference evidence="3 4" key="1">
    <citation type="submission" date="2019-08" db="EMBL/GenBank/DDBJ databases">
        <title>Deep-cultivation of Planctomycetes and their phenomic and genomic characterization uncovers novel biology.</title>
        <authorList>
            <person name="Wiegand S."/>
            <person name="Jogler M."/>
            <person name="Boedeker C."/>
            <person name="Pinto D."/>
            <person name="Vollmers J."/>
            <person name="Rivas-Marin E."/>
            <person name="Kohn T."/>
            <person name="Peeters S.H."/>
            <person name="Heuer A."/>
            <person name="Rast P."/>
            <person name="Oberbeckmann S."/>
            <person name="Bunk B."/>
            <person name="Jeske O."/>
            <person name="Meyerdierks A."/>
            <person name="Storesund J.E."/>
            <person name="Kallscheuer N."/>
            <person name="Luecker S."/>
            <person name="Lage O.M."/>
            <person name="Pohl T."/>
            <person name="Merkel B.J."/>
            <person name="Hornburger P."/>
            <person name="Mueller R.-W."/>
            <person name="Bruemmer F."/>
            <person name="Labrenz M."/>
            <person name="Spormann A.M."/>
            <person name="Op den Camp H."/>
            <person name="Overmann J."/>
            <person name="Amann R."/>
            <person name="Jetten M.S.M."/>
            <person name="Mascher T."/>
            <person name="Medema M.H."/>
            <person name="Devos D.P."/>
            <person name="Kaster A.-K."/>
            <person name="Ovreas L."/>
            <person name="Rohde M."/>
            <person name="Galperin M.Y."/>
            <person name="Jogler C."/>
        </authorList>
    </citation>
    <scope>NUCLEOTIDE SEQUENCE [LARGE SCALE GENOMIC DNA]</scope>
    <source>
        <strain evidence="3 4">FC18</strain>
    </source>
</reference>
<keyword evidence="1" id="KW-0472">Membrane</keyword>
<feature type="transmembrane region" description="Helical" evidence="1">
    <location>
        <begin position="159"/>
        <end position="181"/>
    </location>
</feature>
<evidence type="ECO:0000256" key="1">
    <source>
        <dbReference type="SAM" id="Phobius"/>
    </source>
</evidence>
<dbReference type="KEGG" id="mff:MFFC18_14750"/>
<evidence type="ECO:0000259" key="2">
    <source>
        <dbReference type="Pfam" id="PF00892"/>
    </source>
</evidence>
<feature type="transmembrane region" description="Helical" evidence="1">
    <location>
        <begin position="224"/>
        <end position="243"/>
    </location>
</feature>
<feature type="transmembrane region" description="Helical" evidence="1">
    <location>
        <begin position="193"/>
        <end position="212"/>
    </location>
</feature>
<name>A0A5B9P4T7_9BACT</name>
<keyword evidence="1" id="KW-1133">Transmembrane helix</keyword>
<dbReference type="EMBL" id="CP042912">
    <property type="protein sequence ID" value="QEG21617.1"/>
    <property type="molecule type" value="Genomic_DNA"/>
</dbReference>
<dbReference type="GO" id="GO:0016020">
    <property type="term" value="C:membrane"/>
    <property type="evidence" value="ECO:0007669"/>
    <property type="project" value="InterPro"/>
</dbReference>
<keyword evidence="4" id="KW-1185">Reference proteome</keyword>
<evidence type="ECO:0000313" key="3">
    <source>
        <dbReference type="EMBL" id="QEG21617.1"/>
    </source>
</evidence>
<gene>
    <name evidence="3" type="ORF">MFFC18_14750</name>
</gene>
<proteinExistence type="predicted"/>
<feature type="transmembrane region" description="Helical" evidence="1">
    <location>
        <begin position="127"/>
        <end position="147"/>
    </location>
</feature>
<dbReference type="RefSeq" id="WP_075083239.1">
    <property type="nucleotide sequence ID" value="NZ_CP042912.1"/>
</dbReference>
<feature type="transmembrane region" description="Helical" evidence="1">
    <location>
        <begin position="280"/>
        <end position="297"/>
    </location>
</feature>
<dbReference type="STRING" id="980251.GCA_001642875_00448"/>
<accession>A0A5B9P4T7</accession>
<protein>
    <submittedName>
        <fullName evidence="3">EamA-like transporter family protein</fullName>
    </submittedName>
</protein>
<dbReference type="Proteomes" id="UP000322214">
    <property type="component" value="Chromosome"/>
</dbReference>
<feature type="domain" description="EamA" evidence="2">
    <location>
        <begin position="3"/>
        <end position="141"/>
    </location>
</feature>
<dbReference type="Pfam" id="PF00892">
    <property type="entry name" value="EamA"/>
    <property type="match status" value="1"/>
</dbReference>
<evidence type="ECO:0000313" key="4">
    <source>
        <dbReference type="Proteomes" id="UP000322214"/>
    </source>
</evidence>
<keyword evidence="1" id="KW-0812">Transmembrane</keyword>
<sequence>MLSWYSLTLIAAVFLGLYGIAKKHAVDENAVAPVLLANVSTAALIWSIPVAWEVLSGESDVGFGLCQLGAIEHLQLFLKSAMVGTSWMFAFVALKNLPISIATPIRATSPLWTILLAVSFANERPMVAQWVGMALIMVSFYAFSKVGRREGIHFRHNRAVWLMVAATLVSSFCGLYDKFLLQTVGIKPAVVQAWFSIYLVPVMIPMSLVWWFRDRQKTPFKWRWSIPMIAILLLIADYVYFVAVSDPEALISVISPLRRCSIVIPFLFGILALKEQNWRAKSVCIAILIVGAFLISVA</sequence>
<dbReference type="InterPro" id="IPR037185">
    <property type="entry name" value="EmrE-like"/>
</dbReference>
<dbReference type="PANTHER" id="PTHR22911:SF137">
    <property type="entry name" value="SOLUTE CARRIER FAMILY 35 MEMBER G2-RELATED"/>
    <property type="match status" value="1"/>
</dbReference>
<dbReference type="SUPFAM" id="SSF103481">
    <property type="entry name" value="Multidrug resistance efflux transporter EmrE"/>
    <property type="match status" value="2"/>
</dbReference>
<dbReference type="AlphaFoldDB" id="A0A5B9P4T7"/>
<dbReference type="OrthoDB" id="244774at2"/>
<dbReference type="InterPro" id="IPR000620">
    <property type="entry name" value="EamA_dom"/>
</dbReference>
<organism evidence="3 4">
    <name type="scientific">Mariniblastus fucicola</name>
    <dbReference type="NCBI Taxonomy" id="980251"/>
    <lineage>
        <taxon>Bacteria</taxon>
        <taxon>Pseudomonadati</taxon>
        <taxon>Planctomycetota</taxon>
        <taxon>Planctomycetia</taxon>
        <taxon>Pirellulales</taxon>
        <taxon>Pirellulaceae</taxon>
        <taxon>Mariniblastus</taxon>
    </lineage>
</organism>
<dbReference type="Gene3D" id="1.10.3730.20">
    <property type="match status" value="1"/>
</dbReference>
<dbReference type="PANTHER" id="PTHR22911">
    <property type="entry name" value="ACYL-MALONYL CONDENSING ENZYME-RELATED"/>
    <property type="match status" value="1"/>
</dbReference>
<feature type="transmembrane region" description="Helical" evidence="1">
    <location>
        <begin position="249"/>
        <end position="273"/>
    </location>
</feature>
<feature type="transmembrane region" description="Helical" evidence="1">
    <location>
        <begin position="31"/>
        <end position="55"/>
    </location>
</feature>